<dbReference type="PROSITE" id="PS50853">
    <property type="entry name" value="FN3"/>
    <property type="match status" value="3"/>
</dbReference>
<dbReference type="SMART" id="SM00060">
    <property type="entry name" value="FN3"/>
    <property type="match status" value="3"/>
</dbReference>
<comment type="caution">
    <text evidence="3">The sequence shown here is derived from an EMBL/GenBank/DDBJ whole genome shotgun (WGS) entry which is preliminary data.</text>
</comment>
<evidence type="ECO:0000313" key="4">
    <source>
        <dbReference type="Proteomes" id="UP000321945"/>
    </source>
</evidence>
<dbReference type="Pfam" id="PF00041">
    <property type="entry name" value="fn3"/>
    <property type="match status" value="1"/>
</dbReference>
<dbReference type="Proteomes" id="UP000321945">
    <property type="component" value="Unassembled WGS sequence"/>
</dbReference>
<gene>
    <name evidence="3" type="ORF">ESV24_07245</name>
</gene>
<dbReference type="Pfam" id="PF18962">
    <property type="entry name" value="Por_Secre_tail"/>
    <property type="match status" value="1"/>
</dbReference>
<dbReference type="InterPro" id="IPR003961">
    <property type="entry name" value="FN3_dom"/>
</dbReference>
<dbReference type="InterPro" id="IPR036116">
    <property type="entry name" value="FN3_sf"/>
</dbReference>
<sequence length="1288" mass="144495">MKNNTSAMLKKYFIIAFFTLSFIKISAQQSKNNLVCVPETAPYTTSFDSGGTLEECWSKITTGTDVDIVPQQIIQIGGGGTDYSIYPASGSHFVRYKNLYDQLNNPPDDMYLISPEIADIDTQKRIKFKLISRVVAPSGYYNMASLHIGTMTDPLDISTFTLIETLAPPNMSEHIVDGRPNAPWKEHTIYFNGYSENDSYIAIIHGDEYFGSEMYLDDFLYEEIPTCPEPYYPEVTDVRYNEVDIKWETYVNSNPSSWEIEYGPTGFIPGSGTVALANSSPFTITNLMDDTDYDFYIRANCGGAYSEWSTKQIFKTKCAGFSPAYLANFDSQSEGVIESCWTALMPEIGSSYWDEINFIKVVDNIPPGTVTPVSTPNCVYLFNETNHPNGNATSDQIVLVSPRLIGLDNTKKVSFWMKSKPSVYANPEQVIIGSLSDSDDATTFTPFYTITDASTNEGTWRFYEIELSNYYLTDEYIGIKQASVNERQLLYFDDFSYEEISCVIPTNLAATQSGEGTVTFSWQDNNPSGTNPTWEIEYGPQGFTQGSGTIVTAPTNPFQISGLDLFERYDYYVRSNCDNLGNFSNWSTAYSFRVVCAFTAPFYEDFDQYDAGLNNLPNGIPDFCWTQSNIQVSGVINPEGWYSRPISLPNGGFVNYYGSSQTPDPGFLVSPYFSDFDTNKIMKIWLKNDFDGAPGNRSGIIIGTMSNPLDFDTFTPFTAIEGQSIPIYGKEFMIDFEGYTGNDHHIAILHDQEYELSLFIFDDVYYKDKPNCIEPLDVRISEITNNSAFVEWDNFNTTNSFEMEYGLEGFTQGTGTTITVNDTATMVDNLTEETAYEFYIRSDCGNGNFSEWMGPKKFTTSCTPVTAPWIENFDDMTVFGPDILPDCFKVVGSWVSSNLPLSSYQHGDGDNEYLFINPIPQSAKTSIITPMLQLIAGTTYKFTFKVMKDDTDYTFQGFTVKTGKGDTHEMMINRLNYFSDFEYGNGGYFPIETIFTPVVSGDYSFAVYFTSSDNTVVSVDSFSVASYYPNPIIVPENNPIVFDFESNNAQLIMEETDFSQCSRIFDTSNYVLKLGGHQTAQAWIETGDDTENWTRNQSAISKLNYQINASAIAELTMSFDLKQNFINNDHESIFRIVVNGEIILDNTYATTPSSDGFTNIELDLSAFAGGSINISMQHLGRYGADFGEIGDNAFVDNIVLTNEEALGQDNFNKSGLVYFPNPVKNSLYLKSKSNIYKASVLNIMGQKILSYEIKNTEAILDLSILQSGIYFIEVEVDDKTEILKVVKQ</sequence>
<proteinExistence type="predicted"/>
<dbReference type="NCBIfam" id="TIGR04183">
    <property type="entry name" value="Por_Secre_tail"/>
    <property type="match status" value="1"/>
</dbReference>
<organism evidence="3 4">
    <name type="scientific">Aequorivita lipolytica</name>
    <dbReference type="NCBI Taxonomy" id="153267"/>
    <lineage>
        <taxon>Bacteria</taxon>
        <taxon>Pseudomonadati</taxon>
        <taxon>Bacteroidota</taxon>
        <taxon>Flavobacteriia</taxon>
        <taxon>Flavobacteriales</taxon>
        <taxon>Flavobacteriaceae</taxon>
        <taxon>Aequorivita</taxon>
    </lineage>
</organism>
<dbReference type="CDD" id="cd00063">
    <property type="entry name" value="FN3"/>
    <property type="match status" value="3"/>
</dbReference>
<keyword evidence="4" id="KW-1185">Reference proteome</keyword>
<feature type="domain" description="Fibronectin type-III" evidence="2">
    <location>
        <begin position="229"/>
        <end position="319"/>
    </location>
</feature>
<dbReference type="RefSeq" id="WP_111815716.1">
    <property type="nucleotide sequence ID" value="NZ_CBCRZQ010000004.1"/>
</dbReference>
<dbReference type="Gene3D" id="2.60.40.10">
    <property type="entry name" value="Immunoglobulins"/>
    <property type="match status" value="3"/>
</dbReference>
<dbReference type="InterPro" id="IPR026444">
    <property type="entry name" value="Secre_tail"/>
</dbReference>
<keyword evidence="1" id="KW-0732">Signal</keyword>
<evidence type="ECO:0000256" key="1">
    <source>
        <dbReference type="ARBA" id="ARBA00022729"/>
    </source>
</evidence>
<feature type="domain" description="Fibronectin type-III" evidence="2">
    <location>
        <begin position="504"/>
        <end position="597"/>
    </location>
</feature>
<protein>
    <submittedName>
        <fullName evidence="3">T9SS type A sorting domain-containing protein</fullName>
    </submittedName>
</protein>
<evidence type="ECO:0000313" key="3">
    <source>
        <dbReference type="EMBL" id="TXD69621.1"/>
    </source>
</evidence>
<dbReference type="OrthoDB" id="1113525at2"/>
<accession>A0A5C6YQE4</accession>
<dbReference type="EMBL" id="VORU01000004">
    <property type="protein sequence ID" value="TXD69621.1"/>
    <property type="molecule type" value="Genomic_DNA"/>
</dbReference>
<reference evidence="3 4" key="1">
    <citation type="submission" date="2019-08" db="EMBL/GenBank/DDBJ databases">
        <title>Genome of Aequorivita lipolytica Y10-2 (type strain).</title>
        <authorList>
            <person name="Bowman J.P."/>
        </authorList>
    </citation>
    <scope>NUCLEOTIDE SEQUENCE [LARGE SCALE GENOMIC DNA]</scope>
    <source>
        <strain evidence="3 4">Y10-2</strain>
    </source>
</reference>
<dbReference type="SUPFAM" id="SSF49265">
    <property type="entry name" value="Fibronectin type III"/>
    <property type="match status" value="2"/>
</dbReference>
<name>A0A5C6YQE4_9FLAO</name>
<dbReference type="InterPro" id="IPR013783">
    <property type="entry name" value="Ig-like_fold"/>
</dbReference>
<evidence type="ECO:0000259" key="2">
    <source>
        <dbReference type="PROSITE" id="PS50853"/>
    </source>
</evidence>
<feature type="domain" description="Fibronectin type-III" evidence="2">
    <location>
        <begin position="774"/>
        <end position="863"/>
    </location>
</feature>